<dbReference type="EMBL" id="JAAIUW010000008">
    <property type="protein sequence ID" value="KAF7820376.1"/>
    <property type="molecule type" value="Genomic_DNA"/>
</dbReference>
<name>A0A834TFQ4_9FABA</name>
<dbReference type="PROSITE" id="PS50066">
    <property type="entry name" value="MADS_BOX_2"/>
    <property type="match status" value="1"/>
</dbReference>
<dbReference type="Pfam" id="PF00319">
    <property type="entry name" value="SRF-TF"/>
    <property type="match status" value="1"/>
</dbReference>
<sequence length="217" mass="25096">MSREKVKFEYIADDQKRKLSFKKRQRGIKKKAKEFNVLCGVDVAAIAYNGLSDPHSEVWPDDQGVQRFLDKHHGMPVLENTLNQEELIQKRLHKVNEYLKKRSNENFKEEISQLMINYMGGVMEASGKEEDEVYVLVAPPMSEEGLLINGRNENGQTLHHHGMGSDENWNSPSCWNDMEDLEYLMGFASSEKMPQDFQNDNYQNNASYSSNYSAFYP</sequence>
<organism evidence="7 8">
    <name type="scientific">Senna tora</name>
    <dbReference type="NCBI Taxonomy" id="362788"/>
    <lineage>
        <taxon>Eukaryota</taxon>
        <taxon>Viridiplantae</taxon>
        <taxon>Streptophyta</taxon>
        <taxon>Embryophyta</taxon>
        <taxon>Tracheophyta</taxon>
        <taxon>Spermatophyta</taxon>
        <taxon>Magnoliopsida</taxon>
        <taxon>eudicotyledons</taxon>
        <taxon>Gunneridae</taxon>
        <taxon>Pentapetalae</taxon>
        <taxon>rosids</taxon>
        <taxon>fabids</taxon>
        <taxon>Fabales</taxon>
        <taxon>Fabaceae</taxon>
        <taxon>Caesalpinioideae</taxon>
        <taxon>Cassia clade</taxon>
        <taxon>Senna</taxon>
    </lineage>
</organism>
<dbReference type="GO" id="GO:0000978">
    <property type="term" value="F:RNA polymerase II cis-regulatory region sequence-specific DNA binding"/>
    <property type="evidence" value="ECO:0007669"/>
    <property type="project" value="TreeGrafter"/>
</dbReference>
<reference evidence="7" key="1">
    <citation type="submission" date="2020-09" db="EMBL/GenBank/DDBJ databases">
        <title>Genome-Enabled Discovery of Anthraquinone Biosynthesis in Senna tora.</title>
        <authorList>
            <person name="Kang S.-H."/>
            <person name="Pandey R.P."/>
            <person name="Lee C.-M."/>
            <person name="Sim J.-S."/>
            <person name="Jeong J.-T."/>
            <person name="Choi B.-S."/>
            <person name="Jung M."/>
            <person name="Ginzburg D."/>
            <person name="Zhao K."/>
            <person name="Won S.Y."/>
            <person name="Oh T.-J."/>
            <person name="Yu Y."/>
            <person name="Kim N.-H."/>
            <person name="Lee O.R."/>
            <person name="Lee T.-H."/>
            <person name="Bashyal P."/>
            <person name="Kim T.-S."/>
            <person name="Lee W.-H."/>
            <person name="Kawkins C."/>
            <person name="Kim C.-K."/>
            <person name="Kim J.S."/>
            <person name="Ahn B.O."/>
            <person name="Rhee S.Y."/>
            <person name="Sohng J.K."/>
        </authorList>
    </citation>
    <scope>NUCLEOTIDE SEQUENCE</scope>
    <source>
        <tissue evidence="7">Leaf</tissue>
    </source>
</reference>
<comment type="subcellular location">
    <subcellularLocation>
        <location evidence="1">Nucleus</location>
    </subcellularLocation>
</comment>
<evidence type="ECO:0000259" key="6">
    <source>
        <dbReference type="PROSITE" id="PS50066"/>
    </source>
</evidence>
<dbReference type="InterPro" id="IPR033897">
    <property type="entry name" value="SRF-like_MADS-box"/>
</dbReference>
<evidence type="ECO:0000313" key="7">
    <source>
        <dbReference type="EMBL" id="KAF7820376.1"/>
    </source>
</evidence>
<dbReference type="PANTHER" id="PTHR11945:SF387">
    <property type="entry name" value="AGAMOUS-LIKE MADS-BOX PROTEIN AGL80"/>
    <property type="match status" value="1"/>
</dbReference>
<dbReference type="SMART" id="SM00432">
    <property type="entry name" value="MADS"/>
    <property type="match status" value="1"/>
</dbReference>
<protein>
    <submittedName>
        <fullName evidence="7">Agamous-like MADS-box protein AGL80</fullName>
    </submittedName>
</protein>
<dbReference type="GO" id="GO:0005634">
    <property type="term" value="C:nucleus"/>
    <property type="evidence" value="ECO:0007669"/>
    <property type="project" value="UniProtKB-SubCell"/>
</dbReference>
<dbReference type="InterPro" id="IPR036879">
    <property type="entry name" value="TF_MADSbox_sf"/>
</dbReference>
<keyword evidence="3" id="KW-0238">DNA-binding</keyword>
<keyword evidence="8" id="KW-1185">Reference proteome</keyword>
<evidence type="ECO:0000256" key="5">
    <source>
        <dbReference type="ARBA" id="ARBA00023242"/>
    </source>
</evidence>
<dbReference type="AlphaFoldDB" id="A0A834TFQ4"/>
<gene>
    <name evidence="7" type="ORF">G2W53_025831</name>
</gene>
<dbReference type="GO" id="GO:0046983">
    <property type="term" value="F:protein dimerization activity"/>
    <property type="evidence" value="ECO:0007669"/>
    <property type="project" value="InterPro"/>
</dbReference>
<dbReference type="InterPro" id="IPR002100">
    <property type="entry name" value="TF_MADSbox"/>
</dbReference>
<dbReference type="Proteomes" id="UP000634136">
    <property type="component" value="Unassembled WGS sequence"/>
</dbReference>
<dbReference type="OrthoDB" id="1163690at2759"/>
<evidence type="ECO:0000256" key="2">
    <source>
        <dbReference type="ARBA" id="ARBA00023015"/>
    </source>
</evidence>
<evidence type="ECO:0000256" key="3">
    <source>
        <dbReference type="ARBA" id="ARBA00023125"/>
    </source>
</evidence>
<keyword evidence="2" id="KW-0805">Transcription regulation</keyword>
<proteinExistence type="predicted"/>
<dbReference type="Gene3D" id="3.40.1810.10">
    <property type="entry name" value="Transcription factor, MADS-box"/>
    <property type="match status" value="1"/>
</dbReference>
<feature type="domain" description="MADS-box" evidence="6">
    <location>
        <begin position="1"/>
        <end position="61"/>
    </location>
</feature>
<dbReference type="CDD" id="cd00266">
    <property type="entry name" value="MADS_SRF_like"/>
    <property type="match status" value="1"/>
</dbReference>
<keyword evidence="5" id="KW-0539">Nucleus</keyword>
<dbReference type="PANTHER" id="PTHR11945">
    <property type="entry name" value="MADS BOX PROTEIN"/>
    <property type="match status" value="1"/>
</dbReference>
<evidence type="ECO:0000313" key="8">
    <source>
        <dbReference type="Proteomes" id="UP000634136"/>
    </source>
</evidence>
<dbReference type="SUPFAM" id="SSF55455">
    <property type="entry name" value="SRF-like"/>
    <property type="match status" value="1"/>
</dbReference>
<comment type="caution">
    <text evidence="7">The sequence shown here is derived from an EMBL/GenBank/DDBJ whole genome shotgun (WGS) entry which is preliminary data.</text>
</comment>
<accession>A0A834TFQ4</accession>
<keyword evidence="4" id="KW-0804">Transcription</keyword>
<dbReference type="GO" id="GO:0000981">
    <property type="term" value="F:DNA-binding transcription factor activity, RNA polymerase II-specific"/>
    <property type="evidence" value="ECO:0007669"/>
    <property type="project" value="InterPro"/>
</dbReference>
<evidence type="ECO:0000256" key="4">
    <source>
        <dbReference type="ARBA" id="ARBA00023163"/>
    </source>
</evidence>
<dbReference type="GO" id="GO:0045944">
    <property type="term" value="P:positive regulation of transcription by RNA polymerase II"/>
    <property type="evidence" value="ECO:0007669"/>
    <property type="project" value="InterPro"/>
</dbReference>
<evidence type="ECO:0000256" key="1">
    <source>
        <dbReference type="ARBA" id="ARBA00004123"/>
    </source>
</evidence>
<dbReference type="PRINTS" id="PR00404">
    <property type="entry name" value="MADSDOMAIN"/>
</dbReference>